<dbReference type="InterPro" id="IPR036396">
    <property type="entry name" value="Cyt_P450_sf"/>
</dbReference>
<evidence type="ECO:0000256" key="3">
    <source>
        <dbReference type="ARBA" id="ARBA00022617"/>
    </source>
</evidence>
<comment type="cofactor">
    <cofactor evidence="11">
        <name>heme</name>
        <dbReference type="ChEBI" id="CHEBI:30413"/>
    </cofactor>
</comment>
<evidence type="ECO:0000256" key="2">
    <source>
        <dbReference type="ARBA" id="ARBA00010617"/>
    </source>
</evidence>
<feature type="compositionally biased region" description="Polar residues" evidence="13">
    <location>
        <begin position="129"/>
        <end position="145"/>
    </location>
</feature>
<keyword evidence="10" id="KW-0472">Membrane</keyword>
<comment type="similarity">
    <text evidence="2 12">Belongs to the cytochrome P450 family.</text>
</comment>
<evidence type="ECO:0000256" key="13">
    <source>
        <dbReference type="SAM" id="MobiDB-lite"/>
    </source>
</evidence>
<proteinExistence type="inferred from homology"/>
<dbReference type="InterPro" id="IPR001128">
    <property type="entry name" value="Cyt_P450"/>
</dbReference>
<dbReference type="PRINTS" id="PR00463">
    <property type="entry name" value="EP450I"/>
</dbReference>
<reference evidence="14" key="1">
    <citation type="submission" date="2018-02" db="EMBL/GenBank/DDBJ databases">
        <authorList>
            <person name="Cohen D.B."/>
            <person name="Kent A.D."/>
        </authorList>
    </citation>
    <scope>NUCLEOTIDE SEQUENCE</scope>
</reference>
<dbReference type="EMBL" id="OIVN01001367">
    <property type="protein sequence ID" value="SPC93146.1"/>
    <property type="molecule type" value="Genomic_DNA"/>
</dbReference>
<feature type="compositionally biased region" description="Polar residues" evidence="13">
    <location>
        <begin position="36"/>
        <end position="45"/>
    </location>
</feature>
<dbReference type="GO" id="GO:0005506">
    <property type="term" value="F:iron ion binding"/>
    <property type="evidence" value="ECO:0007669"/>
    <property type="project" value="InterPro"/>
</dbReference>
<sequence>MSNVVPENMVHGSPEKRKELVLHATQWSTADYPAVHNQTQPQKQSAVAPAVMGDEGDDDQDDARSEKTKKSSKAAQNQYQLKPAMMKHLLVTFFTHWSRWTALQTGPRQHQLKQRNHNQGCHGHHHSRAMTTPAQHSGGPCSSTSQNLGSTVWRFIPTKKNKRRYTIDNEIKATLRDMIRRKEQSMRDGELDNNDLLSLLLQCKEQSNNGLTIDDVIEECKLFYFAGQETTATLLTWTMILLSMHPNWQEKARDEVLRISAKKTFDFEAINHLKIVSMVLNEVLRLYPPVTSLFRHTWRKTNIGGMSIPAGVDFVLPTLFSQCDPKCWGEDVEEFNPARFSEGIAKATKDEIAFFPFGWGPRICLGQNFAMIEAKMALAMILQHFSFQLSPSYTHSPYTLITLQPQHGAPIILHRL</sequence>
<dbReference type="PANTHER" id="PTHR24282">
    <property type="entry name" value="CYTOCHROME P450 FAMILY MEMBER"/>
    <property type="match status" value="1"/>
</dbReference>
<evidence type="ECO:0000256" key="6">
    <source>
        <dbReference type="ARBA" id="ARBA00022989"/>
    </source>
</evidence>
<keyword evidence="9 12" id="KW-0503">Monooxygenase</keyword>
<dbReference type="Gene3D" id="1.10.630.10">
    <property type="entry name" value="Cytochrome P450"/>
    <property type="match status" value="1"/>
</dbReference>
<gene>
    <name evidence="14" type="ORF">FSB_LOCUS21028</name>
</gene>
<feature type="compositionally biased region" description="Basic residues" evidence="13">
    <location>
        <begin position="110"/>
        <end position="128"/>
    </location>
</feature>
<evidence type="ECO:0000256" key="7">
    <source>
        <dbReference type="ARBA" id="ARBA00023002"/>
    </source>
</evidence>
<evidence type="ECO:0000256" key="4">
    <source>
        <dbReference type="ARBA" id="ARBA00022692"/>
    </source>
</evidence>
<evidence type="ECO:0000256" key="12">
    <source>
        <dbReference type="RuleBase" id="RU000461"/>
    </source>
</evidence>
<dbReference type="GO" id="GO:0016705">
    <property type="term" value="F:oxidoreductase activity, acting on paired donors, with incorporation or reduction of molecular oxygen"/>
    <property type="evidence" value="ECO:0007669"/>
    <property type="project" value="InterPro"/>
</dbReference>
<keyword evidence="3 11" id="KW-0349">Heme</keyword>
<dbReference type="SUPFAM" id="SSF48264">
    <property type="entry name" value="Cytochrome P450"/>
    <property type="match status" value="1"/>
</dbReference>
<organism evidence="14">
    <name type="scientific">Fagus sylvatica</name>
    <name type="common">Beechnut</name>
    <dbReference type="NCBI Taxonomy" id="28930"/>
    <lineage>
        <taxon>Eukaryota</taxon>
        <taxon>Viridiplantae</taxon>
        <taxon>Streptophyta</taxon>
        <taxon>Embryophyta</taxon>
        <taxon>Tracheophyta</taxon>
        <taxon>Spermatophyta</taxon>
        <taxon>Magnoliopsida</taxon>
        <taxon>eudicotyledons</taxon>
        <taxon>Gunneridae</taxon>
        <taxon>Pentapetalae</taxon>
        <taxon>rosids</taxon>
        <taxon>fabids</taxon>
        <taxon>Fagales</taxon>
        <taxon>Fagaceae</taxon>
        <taxon>Fagus</taxon>
    </lineage>
</organism>
<dbReference type="PRINTS" id="PR00385">
    <property type="entry name" value="P450"/>
</dbReference>
<dbReference type="InterPro" id="IPR017972">
    <property type="entry name" value="Cyt_P450_CS"/>
</dbReference>
<keyword evidence="4" id="KW-0812">Transmembrane</keyword>
<protein>
    <recommendedName>
        <fullName evidence="15">Cytochrome P450</fullName>
    </recommendedName>
</protein>
<comment type="subcellular location">
    <subcellularLocation>
        <location evidence="1">Membrane</location>
        <topology evidence="1">Single-pass membrane protein</topology>
    </subcellularLocation>
</comment>
<dbReference type="GO" id="GO:0020037">
    <property type="term" value="F:heme binding"/>
    <property type="evidence" value="ECO:0007669"/>
    <property type="project" value="InterPro"/>
</dbReference>
<feature type="binding site" description="axial binding residue" evidence="11">
    <location>
        <position position="364"/>
    </location>
    <ligand>
        <name>heme</name>
        <dbReference type="ChEBI" id="CHEBI:30413"/>
    </ligand>
    <ligandPart>
        <name>Fe</name>
        <dbReference type="ChEBI" id="CHEBI:18248"/>
    </ligandPart>
</feature>
<dbReference type="PANTHER" id="PTHR24282:SF148">
    <property type="entry name" value="CYTOCHROME P450 72A15-LIKE"/>
    <property type="match status" value="1"/>
</dbReference>
<evidence type="ECO:0000256" key="11">
    <source>
        <dbReference type="PIRSR" id="PIRSR602401-1"/>
    </source>
</evidence>
<name>A0A2N9FQZ3_FAGSY</name>
<keyword evidence="5 11" id="KW-0479">Metal-binding</keyword>
<evidence type="ECO:0000256" key="1">
    <source>
        <dbReference type="ARBA" id="ARBA00004167"/>
    </source>
</evidence>
<evidence type="ECO:0008006" key="15">
    <source>
        <dbReference type="Google" id="ProtNLM"/>
    </source>
</evidence>
<dbReference type="Pfam" id="PF00067">
    <property type="entry name" value="p450"/>
    <property type="match status" value="1"/>
</dbReference>
<dbReference type="InterPro" id="IPR002401">
    <property type="entry name" value="Cyt_P450_E_grp-I"/>
</dbReference>
<keyword evidence="8 11" id="KW-0408">Iron</keyword>
<feature type="region of interest" description="Disordered" evidence="13">
    <location>
        <begin position="31"/>
        <end position="79"/>
    </location>
</feature>
<keyword evidence="7 12" id="KW-0560">Oxidoreductase</keyword>
<evidence type="ECO:0000256" key="9">
    <source>
        <dbReference type="ARBA" id="ARBA00023033"/>
    </source>
</evidence>
<evidence type="ECO:0000256" key="5">
    <source>
        <dbReference type="ARBA" id="ARBA00022723"/>
    </source>
</evidence>
<dbReference type="AlphaFoldDB" id="A0A2N9FQZ3"/>
<evidence type="ECO:0000256" key="8">
    <source>
        <dbReference type="ARBA" id="ARBA00023004"/>
    </source>
</evidence>
<evidence type="ECO:0000256" key="10">
    <source>
        <dbReference type="ARBA" id="ARBA00023136"/>
    </source>
</evidence>
<dbReference type="InterPro" id="IPR050665">
    <property type="entry name" value="Cytochrome_P450_Monooxygen"/>
</dbReference>
<keyword evidence="6" id="KW-1133">Transmembrane helix</keyword>
<accession>A0A2N9FQZ3</accession>
<dbReference type="GO" id="GO:0004497">
    <property type="term" value="F:monooxygenase activity"/>
    <property type="evidence" value="ECO:0007669"/>
    <property type="project" value="UniProtKB-KW"/>
</dbReference>
<dbReference type="PROSITE" id="PS00086">
    <property type="entry name" value="CYTOCHROME_P450"/>
    <property type="match status" value="1"/>
</dbReference>
<evidence type="ECO:0000313" key="14">
    <source>
        <dbReference type="EMBL" id="SPC93146.1"/>
    </source>
</evidence>
<dbReference type="GO" id="GO:0016020">
    <property type="term" value="C:membrane"/>
    <property type="evidence" value="ECO:0007669"/>
    <property type="project" value="UniProtKB-SubCell"/>
</dbReference>
<feature type="region of interest" description="Disordered" evidence="13">
    <location>
        <begin position="105"/>
        <end position="145"/>
    </location>
</feature>